<evidence type="ECO:0000313" key="12">
    <source>
        <dbReference type="EMBL" id="EHQ89631.1"/>
    </source>
</evidence>
<keyword evidence="8" id="KW-0449">Lipoprotein</keyword>
<dbReference type="EMBL" id="CM001441">
    <property type="protein sequence ID" value="EHQ89631.1"/>
    <property type="molecule type" value="Genomic_DNA"/>
</dbReference>
<evidence type="ECO:0000259" key="11">
    <source>
        <dbReference type="Pfam" id="PF12849"/>
    </source>
</evidence>
<keyword evidence="5" id="KW-0592">Phosphate transport</keyword>
<evidence type="ECO:0000256" key="4">
    <source>
        <dbReference type="ARBA" id="ARBA00011529"/>
    </source>
</evidence>
<feature type="domain" description="PBP" evidence="11">
    <location>
        <begin position="67"/>
        <end position="319"/>
    </location>
</feature>
<feature type="signal peptide" evidence="10">
    <location>
        <begin position="1"/>
        <end position="21"/>
    </location>
</feature>
<dbReference type="PANTHER" id="PTHR30570">
    <property type="entry name" value="PERIPLASMIC PHOSPHATE BINDING COMPONENT OF PHOSPHATE ABC TRANSPORTER"/>
    <property type="match status" value="1"/>
</dbReference>
<dbReference type="InterPro" id="IPR024370">
    <property type="entry name" value="PBP_domain"/>
</dbReference>
<dbReference type="HOGENOM" id="CLU_026228_4_0_9"/>
<dbReference type="AlphaFoldDB" id="H5XV33"/>
<dbReference type="eggNOG" id="COG0226">
    <property type="taxonomic scope" value="Bacteria"/>
</dbReference>
<keyword evidence="6 10" id="KW-0732">Signal</keyword>
<keyword evidence="13" id="KW-1185">Reference proteome</keyword>
<evidence type="ECO:0000256" key="9">
    <source>
        <dbReference type="SAM" id="MobiDB-lite"/>
    </source>
</evidence>
<reference evidence="12 13" key="1">
    <citation type="submission" date="2011-11" db="EMBL/GenBank/DDBJ databases">
        <title>The Noncontiguous Finished genome of Desulfosporosinus youngiae DSM 17734.</title>
        <authorList>
            <consortium name="US DOE Joint Genome Institute (JGI-PGF)"/>
            <person name="Lucas S."/>
            <person name="Han J."/>
            <person name="Lapidus A."/>
            <person name="Cheng J.-F."/>
            <person name="Goodwin L."/>
            <person name="Pitluck S."/>
            <person name="Peters L."/>
            <person name="Ovchinnikova G."/>
            <person name="Lu M."/>
            <person name="Land M.L."/>
            <person name="Hauser L."/>
            <person name="Pester M."/>
            <person name="Spring S."/>
            <person name="Ollivier B."/>
            <person name="Rattei T."/>
            <person name="Klenk H.-P."/>
            <person name="Wagner M."/>
            <person name="Loy A."/>
            <person name="Woyke T.J."/>
        </authorList>
    </citation>
    <scope>NUCLEOTIDE SEQUENCE [LARGE SCALE GENOMIC DNA]</scope>
    <source>
        <strain evidence="12 13">DSM 17734</strain>
    </source>
</reference>
<comment type="function">
    <text evidence="1">Part of the ABC transporter complex PstSACB involved in phosphate import.</text>
</comment>
<dbReference type="InterPro" id="IPR050811">
    <property type="entry name" value="Phosphate_ABC_transporter"/>
</dbReference>
<dbReference type="PROSITE" id="PS51257">
    <property type="entry name" value="PROKAR_LIPOPROTEIN"/>
    <property type="match status" value="1"/>
</dbReference>
<comment type="subunit">
    <text evidence="4">The complex is composed of two ATP-binding proteins (PstB), two transmembrane proteins (PstC and PstA) and a solute-binding protein (PstS).</text>
</comment>
<dbReference type="PANTHER" id="PTHR30570:SF1">
    <property type="entry name" value="PHOSPHATE-BINDING PROTEIN PSTS"/>
    <property type="match status" value="1"/>
</dbReference>
<evidence type="ECO:0000256" key="7">
    <source>
        <dbReference type="ARBA" id="ARBA00023139"/>
    </source>
</evidence>
<sequence>MKRLITLILINMLLLTLCACSHRGAARTEGTAGPPSSTQPASEGSTDGTMTAGAQALGITALNYPIIDGSTSTLSIVQSVYRAMYGEEAADTDGYPTKASKTVPSYHRLIDGKADMILVPYASADVLEEAENAGVELEFHKVAAEALIFITSAENPAESITLEQIRDIYLNYGITNWRELGGQAREVVPICRNSDSGSQSQMDNLILNNEKMHPDIRNNYVELTMEGMLEQVAFYHNGGLSGSPTNSYALGYTLYTYLQWMNNVTGIGEYLKVLSVNGVPPTAETIGDGDYPLADGYYAVIRSDLPRGHSARAVITWLQGKDGAKAIENLGLIPCAE</sequence>
<comment type="similarity">
    <text evidence="3">Belongs to the PstS family.</text>
</comment>
<dbReference type="Pfam" id="PF12849">
    <property type="entry name" value="PBP_like_2"/>
    <property type="match status" value="1"/>
</dbReference>
<dbReference type="GO" id="GO:0005886">
    <property type="term" value="C:plasma membrane"/>
    <property type="evidence" value="ECO:0007669"/>
    <property type="project" value="UniProtKB-SubCell"/>
</dbReference>
<keyword evidence="7" id="KW-0564">Palmitate</keyword>
<dbReference type="OrthoDB" id="9790048at2"/>
<keyword evidence="5" id="KW-0813">Transport</keyword>
<evidence type="ECO:0000256" key="6">
    <source>
        <dbReference type="ARBA" id="ARBA00022729"/>
    </source>
</evidence>
<dbReference type="Gene3D" id="3.40.190.10">
    <property type="entry name" value="Periplasmic binding protein-like II"/>
    <property type="match status" value="2"/>
</dbReference>
<gene>
    <name evidence="12" type="ORF">DesyoDRAFT_2565</name>
</gene>
<evidence type="ECO:0000256" key="8">
    <source>
        <dbReference type="ARBA" id="ARBA00023288"/>
    </source>
</evidence>
<evidence type="ECO:0000256" key="10">
    <source>
        <dbReference type="SAM" id="SignalP"/>
    </source>
</evidence>
<dbReference type="GO" id="GO:0006817">
    <property type="term" value="P:phosphate ion transport"/>
    <property type="evidence" value="ECO:0007669"/>
    <property type="project" value="UniProtKB-KW"/>
</dbReference>
<protein>
    <recommendedName>
        <fullName evidence="11">PBP domain-containing protein</fullName>
    </recommendedName>
</protein>
<evidence type="ECO:0000256" key="1">
    <source>
        <dbReference type="ARBA" id="ARBA00002841"/>
    </source>
</evidence>
<comment type="subcellular location">
    <subcellularLocation>
        <location evidence="2">Cell membrane</location>
        <topology evidence="2">Lipid-anchor</topology>
    </subcellularLocation>
</comment>
<feature type="compositionally biased region" description="Polar residues" evidence="9">
    <location>
        <begin position="34"/>
        <end position="49"/>
    </location>
</feature>
<accession>H5XV33</accession>
<dbReference type="STRING" id="768710.DesyoDRAFT_2565"/>
<evidence type="ECO:0000256" key="2">
    <source>
        <dbReference type="ARBA" id="ARBA00004193"/>
    </source>
</evidence>
<evidence type="ECO:0000256" key="5">
    <source>
        <dbReference type="ARBA" id="ARBA00022592"/>
    </source>
</evidence>
<evidence type="ECO:0000313" key="13">
    <source>
        <dbReference type="Proteomes" id="UP000005104"/>
    </source>
</evidence>
<name>H5XV33_9FIRM</name>
<proteinExistence type="inferred from homology"/>
<dbReference type="Proteomes" id="UP000005104">
    <property type="component" value="Chromosome"/>
</dbReference>
<dbReference type="RefSeq" id="WP_007783451.1">
    <property type="nucleotide sequence ID" value="NZ_CM001441.1"/>
</dbReference>
<feature type="region of interest" description="Disordered" evidence="9">
    <location>
        <begin position="26"/>
        <end position="49"/>
    </location>
</feature>
<organism evidence="12 13">
    <name type="scientific">Desulfosporosinus youngiae DSM 17734</name>
    <dbReference type="NCBI Taxonomy" id="768710"/>
    <lineage>
        <taxon>Bacteria</taxon>
        <taxon>Bacillati</taxon>
        <taxon>Bacillota</taxon>
        <taxon>Clostridia</taxon>
        <taxon>Eubacteriales</taxon>
        <taxon>Desulfitobacteriaceae</taxon>
        <taxon>Desulfosporosinus</taxon>
    </lineage>
</organism>
<evidence type="ECO:0000256" key="3">
    <source>
        <dbReference type="ARBA" id="ARBA00008725"/>
    </source>
</evidence>
<dbReference type="SUPFAM" id="SSF53850">
    <property type="entry name" value="Periplasmic binding protein-like II"/>
    <property type="match status" value="1"/>
</dbReference>
<feature type="chain" id="PRO_5038521821" description="PBP domain-containing protein" evidence="10">
    <location>
        <begin position="22"/>
        <end position="337"/>
    </location>
</feature>